<dbReference type="EMBL" id="MUGW01000011">
    <property type="protein sequence ID" value="OXA93951.1"/>
    <property type="molecule type" value="Genomic_DNA"/>
</dbReference>
<accession>A0A226HJY1</accession>
<protein>
    <submittedName>
        <fullName evidence="1">Uncharacterized protein</fullName>
    </submittedName>
</protein>
<sequence length="1000" mass="115109">MAESIIKTDIFKFVALRPPVSINKKDQETFFFTDKRTVEKTPIGELVLKDDTHIIYLVRKFINSHQHEINNSKESAAITKLIDIASSFNSATFSTDKLNQLVESSLGTSVKLYSDNSETKKLLDMFWDLYYAYYILSKNEPQNFDIVTKTLRAFHLLQVLYDSQISNFEALQKVLSAKPIISNLFSNRTKTTSKPQNHKEEEKNDSKLKEYNKLWVDIIDTHKAIDEIKSVHYENNSELETNNLSVTGKGKITYLKNRLSINEKSFDNMRESTKVFLDNFNTVSKNFQITEPLSQLQIKLDKLYSIANNINDPDFIKGAPQEANSFPGFSSLIGNFKNRNKEIPTVVLLSPNSILPSIKPLGIGELKVVKQVLKKYETGEVAHIENVLRGEYKERKHRILDRTEDIFTFSTETEEENTKDTQTTERFELKKESEKTIEEKMSVEAGITVSGSYGMVTFGAYGDFAYSTSSQESNKTSANFAREVIDKSVSRIQKKTKEERTTKKLHEVEEINTHGIDNKDKTDHAVGIYRWVDKYYEAQIYNYGKRLMFEFIIPEPSAFFEYTQTHQPKKNIIPPIAPYKWNFDGNEWKTDGSLITHKDITEHNFQNYIRDYNVLGVTTPPVPYKTVSTAITKEGMTVLVRDEQEKDRKKEGPSFSLNNKELIVPAGYKCNAGVWFDVSAIWTAFPKMELTVGNKIFRILDHDRQINEDDSAFDERFLAGNNSNNDTIPFHTFYPDSIIQVSVNCSDVLSYSINLYALVERLPETYEQWQILTYEKIMTAYKAMQLEYEQKIAAQEVQQGVMITGQNPKINREIEKTEFKKQCIKILMDTDTSVFGTFDAMKDHGSNPPDFDITDALQEGKIIQFFEQAFEWENITYLFYSYFWSRKKEWLRKSVQYDNDPLFTKFLQAGSARVVIPVRPGYNDVVTHYMQTGEIWGEDGNPPLIKNKNGSLNDLYIAIADELRNQTDDLAGAIAEGTPWEVILPTTLVYLQNNADLPTY</sequence>
<keyword evidence="2" id="KW-1185">Reference proteome</keyword>
<proteinExistence type="predicted"/>
<comment type="caution">
    <text evidence="1">The sequence shown here is derived from an EMBL/GenBank/DDBJ whole genome shotgun (WGS) entry which is preliminary data.</text>
</comment>
<evidence type="ECO:0000313" key="1">
    <source>
        <dbReference type="EMBL" id="OXA93951.1"/>
    </source>
</evidence>
<name>A0A226HJY1_9FLAO</name>
<organism evidence="1 2">
    <name type="scientific">Flavobacterium hercynium</name>
    <dbReference type="NCBI Taxonomy" id="387094"/>
    <lineage>
        <taxon>Bacteria</taxon>
        <taxon>Pseudomonadati</taxon>
        <taxon>Bacteroidota</taxon>
        <taxon>Flavobacteriia</taxon>
        <taxon>Flavobacteriales</taxon>
        <taxon>Flavobacteriaceae</taxon>
        <taxon>Flavobacterium</taxon>
    </lineage>
</organism>
<reference evidence="1 2" key="1">
    <citation type="submission" date="2016-11" db="EMBL/GenBank/DDBJ databases">
        <title>Whole genomes of Flavobacteriaceae.</title>
        <authorList>
            <person name="Stine C."/>
            <person name="Li C."/>
            <person name="Tadesse D."/>
        </authorList>
    </citation>
    <scope>NUCLEOTIDE SEQUENCE [LARGE SCALE GENOMIC DNA]</scope>
    <source>
        <strain evidence="1 2">DSM 18292</strain>
    </source>
</reference>
<evidence type="ECO:0000313" key="2">
    <source>
        <dbReference type="Proteomes" id="UP000198345"/>
    </source>
</evidence>
<dbReference type="RefSeq" id="WP_089048848.1">
    <property type="nucleotide sequence ID" value="NZ_FXTV01000018.1"/>
</dbReference>
<dbReference type="OrthoDB" id="8563833at2"/>
<dbReference type="Proteomes" id="UP000198345">
    <property type="component" value="Unassembled WGS sequence"/>
</dbReference>
<gene>
    <name evidence="1" type="ORF">B0A66_05450</name>
</gene>
<dbReference type="AlphaFoldDB" id="A0A226HJY1"/>